<feature type="region of interest" description="Disordered" evidence="1">
    <location>
        <begin position="326"/>
        <end position="356"/>
    </location>
</feature>
<dbReference type="PANTHER" id="PTHR40430">
    <property type="entry name" value="T. BRUCEI SPP.-SPECIFIC PROTEIN"/>
    <property type="match status" value="1"/>
</dbReference>
<dbReference type="EMBL" id="BEYU01000046">
    <property type="protein sequence ID" value="GBG28677.1"/>
    <property type="molecule type" value="Genomic_DNA"/>
</dbReference>
<dbReference type="InParanoid" id="A0A2R5GCH3"/>
<comment type="caution">
    <text evidence="2">The sequence shown here is derived from an EMBL/GenBank/DDBJ whole genome shotgun (WGS) entry which is preliminary data.</text>
</comment>
<dbReference type="PANTHER" id="PTHR40430:SF1">
    <property type="entry name" value="T. BRUCEI SPP.-SPECIFIC PROTEIN"/>
    <property type="match status" value="1"/>
</dbReference>
<feature type="compositionally biased region" description="Basic and acidic residues" evidence="1">
    <location>
        <begin position="336"/>
        <end position="345"/>
    </location>
</feature>
<accession>A0A2R5GCH3</accession>
<dbReference type="Proteomes" id="UP000241890">
    <property type="component" value="Unassembled WGS sequence"/>
</dbReference>
<protein>
    <submittedName>
        <fullName evidence="2">Uncharacterized protein</fullName>
    </submittedName>
</protein>
<keyword evidence="3" id="KW-1185">Reference proteome</keyword>
<evidence type="ECO:0000256" key="1">
    <source>
        <dbReference type="SAM" id="MobiDB-lite"/>
    </source>
</evidence>
<evidence type="ECO:0000313" key="2">
    <source>
        <dbReference type="EMBL" id="GBG28677.1"/>
    </source>
</evidence>
<sequence length="366" mass="40823">MATADEYTAHLLEVARTAAEEAKIDEDVKPSYLMPSVVLGSGAAVAGGHLSYEQDIIREAYSSANYTSIRELPDRMRAGEVALARELKALELHRPEEVAKVRSRRAADRNHGLFQDFEYIPSPYTREKEIKARERLLAKAKQLEVGRGKDFIAGSGSSKAKYEDCFDPHNYRYPYQSNDIDALKIFQAQERIVHESKVLHGPFCPSGRSARACFDKATRGRLPEIVKTLHNILAADWSDCEFRVATTADDHVAVCFDLVALDGQLTGLRAFMNTLEASHPDIRRFDLRRSGREWNMQPGDGNVYFLFRPPFAKPSVGQGRIRLLPSAGADDDIDDKNDNGDREIDSPSNEDPAQVLRASTVALPAM</sequence>
<dbReference type="AlphaFoldDB" id="A0A2R5GCH3"/>
<evidence type="ECO:0000313" key="3">
    <source>
        <dbReference type="Proteomes" id="UP000241890"/>
    </source>
</evidence>
<proteinExistence type="predicted"/>
<organism evidence="2 3">
    <name type="scientific">Hondaea fermentalgiana</name>
    <dbReference type="NCBI Taxonomy" id="2315210"/>
    <lineage>
        <taxon>Eukaryota</taxon>
        <taxon>Sar</taxon>
        <taxon>Stramenopiles</taxon>
        <taxon>Bigyra</taxon>
        <taxon>Labyrinthulomycetes</taxon>
        <taxon>Thraustochytrida</taxon>
        <taxon>Thraustochytriidae</taxon>
        <taxon>Hondaea</taxon>
    </lineage>
</organism>
<dbReference type="OrthoDB" id="541713at2759"/>
<name>A0A2R5GCH3_9STRA</name>
<reference evidence="2 3" key="1">
    <citation type="submission" date="2017-12" db="EMBL/GenBank/DDBJ databases">
        <title>Sequencing, de novo assembly and annotation of complete genome of a new Thraustochytrid species, strain FCC1311.</title>
        <authorList>
            <person name="Sedici K."/>
            <person name="Godart F."/>
            <person name="Aiese Cigliano R."/>
            <person name="Sanseverino W."/>
            <person name="Barakat M."/>
            <person name="Ortet P."/>
            <person name="Marechal E."/>
            <person name="Cagnac O."/>
            <person name="Amato A."/>
        </authorList>
    </citation>
    <scope>NUCLEOTIDE SEQUENCE [LARGE SCALE GENOMIC DNA]</scope>
</reference>
<gene>
    <name evidence="2" type="ORF">FCC1311_048982</name>
</gene>